<dbReference type="Proteomes" id="UP000003779">
    <property type="component" value="Chromosome"/>
</dbReference>
<reference evidence="2" key="2">
    <citation type="submission" date="2012-08" db="EMBL/GenBank/DDBJ databases">
        <title>Whole-genome sequence of Nocardiopsis alba strain ATCC BAA-2165 associated with honeybees.</title>
        <authorList>
            <person name="Qiao J."/>
            <person name="Chen L."/>
            <person name="Li Y."/>
            <person name="Wang J."/>
            <person name="Zhang W."/>
            <person name="Chen S."/>
        </authorList>
    </citation>
    <scope>NUCLEOTIDE SEQUENCE [LARGE SCALE GENOMIC DNA]</scope>
    <source>
        <strain evidence="2">ATCC BAA-2165 / BE74</strain>
    </source>
</reference>
<protein>
    <submittedName>
        <fullName evidence="1">Uncharacterized protein</fullName>
    </submittedName>
</protein>
<name>J7LEP2_NOCAA</name>
<evidence type="ECO:0000313" key="1">
    <source>
        <dbReference type="EMBL" id="AFR09012.1"/>
    </source>
</evidence>
<evidence type="ECO:0000313" key="2">
    <source>
        <dbReference type="Proteomes" id="UP000003779"/>
    </source>
</evidence>
<proteinExistence type="predicted"/>
<sequence>MLFAHVCLPMVGVVGRGSMRGFVVRCPLLEEGMAPPLVDVMVKAVLDTARR</sequence>
<reference evidence="1 2" key="1">
    <citation type="journal article" date="2012" name="J. Bacteriol.">
        <title>Whole-Genome Sequence of Nocardiopsis alba Strain ATCC BAA-2165, Associated with Honeybees.</title>
        <authorList>
            <person name="Qiao J."/>
            <person name="Chen L."/>
            <person name="Li Y."/>
            <person name="Wang J."/>
            <person name="Zhang W."/>
            <person name="Chen S."/>
        </authorList>
    </citation>
    <scope>NUCLEOTIDE SEQUENCE [LARGE SCALE GENOMIC DNA]</scope>
    <source>
        <strain evidence="2">ATCC BAA-2165 / BE74</strain>
    </source>
</reference>
<dbReference type="AlphaFoldDB" id="J7LEP2"/>
<dbReference type="STRING" id="1205910.B005_4904"/>
<dbReference type="PATRIC" id="fig|1205910.3.peg.4635"/>
<gene>
    <name evidence="1" type="ordered locus">B005_4904</name>
</gene>
<dbReference type="HOGENOM" id="CLU_3101440_0_0_11"/>
<dbReference type="KEGG" id="nal:B005_4904"/>
<accession>J7LEP2</accession>
<dbReference type="EMBL" id="CP003788">
    <property type="protein sequence ID" value="AFR09012.1"/>
    <property type="molecule type" value="Genomic_DNA"/>
</dbReference>
<organism evidence="1 2">
    <name type="scientific">Nocardiopsis alba (strain ATCC BAA-2165 / BE74)</name>
    <dbReference type="NCBI Taxonomy" id="1205910"/>
    <lineage>
        <taxon>Bacteria</taxon>
        <taxon>Bacillati</taxon>
        <taxon>Actinomycetota</taxon>
        <taxon>Actinomycetes</taxon>
        <taxon>Streptosporangiales</taxon>
        <taxon>Nocardiopsidaceae</taxon>
        <taxon>Nocardiopsis</taxon>
    </lineage>
</organism>